<comment type="similarity">
    <text evidence="1">Belongs to the thioesterase PaaI family.</text>
</comment>
<dbReference type="InterPro" id="IPR003736">
    <property type="entry name" value="PAAI_dom"/>
</dbReference>
<reference evidence="5" key="1">
    <citation type="submission" date="2019-05" db="EMBL/GenBank/DDBJ databases">
        <authorList>
            <person name="Naeem R."/>
            <person name="Antony C."/>
            <person name="Guan Q."/>
        </authorList>
    </citation>
    <scope>NUCLEOTIDE SEQUENCE</scope>
    <source>
        <strain evidence="5">3</strain>
    </source>
</reference>
<dbReference type="GO" id="GO:0005829">
    <property type="term" value="C:cytosol"/>
    <property type="evidence" value="ECO:0007669"/>
    <property type="project" value="TreeGrafter"/>
</dbReference>
<proteinExistence type="inferred from homology"/>
<name>A0A653EMH3_MYCKA</name>
<dbReference type="Gene3D" id="3.10.129.10">
    <property type="entry name" value="Hotdog Thioesterase"/>
    <property type="match status" value="1"/>
</dbReference>
<sequence length="147" mass="15788">MNVPSDPDPDTGVSPPTFTAPFDNQLGLQFTELSPDGARAQLKVKPELLQPMGIVHGGVYCSMIESMASVAAFTWLSTRGGGGGVVGVNNNTDFLHAIKSGMVYGTAEPLHRGRRQQLWLVVITDETDRVVARGQVRLQNLEPSPDS</sequence>
<dbReference type="EMBL" id="LR589256">
    <property type="protein sequence ID" value="VTO97831.1"/>
    <property type="molecule type" value="Genomic_DNA"/>
</dbReference>
<feature type="domain" description="Thioesterase" evidence="3">
    <location>
        <begin position="52"/>
        <end position="132"/>
    </location>
</feature>
<dbReference type="Pfam" id="PF03061">
    <property type="entry name" value="4HBT"/>
    <property type="match status" value="1"/>
</dbReference>
<evidence type="ECO:0000313" key="5">
    <source>
        <dbReference type="EMBL" id="VTO97831.1"/>
    </source>
</evidence>
<evidence type="ECO:0000313" key="6">
    <source>
        <dbReference type="Proteomes" id="UP000516380"/>
    </source>
</evidence>
<evidence type="ECO:0000256" key="1">
    <source>
        <dbReference type="ARBA" id="ARBA00008324"/>
    </source>
</evidence>
<dbReference type="NCBIfam" id="TIGR00369">
    <property type="entry name" value="unchar_dom_1"/>
    <property type="match status" value="1"/>
</dbReference>
<protein>
    <submittedName>
        <fullName evidence="4 5">Esterase</fullName>
    </submittedName>
</protein>
<accession>A0A653EMH3</accession>
<dbReference type="AlphaFoldDB" id="A0A653EMH3"/>
<dbReference type="EMBL" id="AP023343">
    <property type="protein sequence ID" value="BCI88277.1"/>
    <property type="molecule type" value="Genomic_DNA"/>
</dbReference>
<reference evidence="4 6" key="2">
    <citation type="submission" date="2020-07" db="EMBL/GenBank/DDBJ databases">
        <title>Mycobacterium kansasii (former subtype) with zoonotic potential isolated from diseased indoor pet cat, Japan.</title>
        <authorList>
            <person name="Fukano H."/>
            <person name="Terazono T."/>
            <person name="Hoshino Y."/>
        </authorList>
    </citation>
    <scope>NUCLEOTIDE SEQUENCE [LARGE SCALE GENOMIC DNA]</scope>
    <source>
        <strain evidence="4 6">Kuro-I</strain>
    </source>
</reference>
<evidence type="ECO:0000313" key="4">
    <source>
        <dbReference type="EMBL" id="BCI88277.1"/>
    </source>
</evidence>
<keyword evidence="2" id="KW-0378">Hydrolase</keyword>
<dbReference type="PANTHER" id="PTHR43240">
    <property type="entry name" value="1,4-DIHYDROXY-2-NAPHTHOYL-COA THIOESTERASE 1"/>
    <property type="match status" value="1"/>
</dbReference>
<dbReference type="GeneID" id="29699033"/>
<dbReference type="CDD" id="cd03443">
    <property type="entry name" value="PaaI_thioesterase"/>
    <property type="match status" value="1"/>
</dbReference>
<dbReference type="PANTHER" id="PTHR43240:SF5">
    <property type="entry name" value="1,4-DIHYDROXY-2-NAPHTHOYL-COA THIOESTERASE 1"/>
    <property type="match status" value="1"/>
</dbReference>
<dbReference type="InterPro" id="IPR006683">
    <property type="entry name" value="Thioestr_dom"/>
</dbReference>
<evidence type="ECO:0000259" key="3">
    <source>
        <dbReference type="Pfam" id="PF03061"/>
    </source>
</evidence>
<organism evidence="5">
    <name type="scientific">Mycobacterium kansasii</name>
    <dbReference type="NCBI Taxonomy" id="1768"/>
    <lineage>
        <taxon>Bacteria</taxon>
        <taxon>Bacillati</taxon>
        <taxon>Actinomycetota</taxon>
        <taxon>Actinomycetes</taxon>
        <taxon>Mycobacteriales</taxon>
        <taxon>Mycobacteriaceae</taxon>
        <taxon>Mycobacterium</taxon>
    </lineage>
</organism>
<dbReference type="InterPro" id="IPR029069">
    <property type="entry name" value="HotDog_dom_sf"/>
</dbReference>
<dbReference type="GO" id="GO:0061522">
    <property type="term" value="F:1,4-dihydroxy-2-naphthoyl-CoA thioesterase activity"/>
    <property type="evidence" value="ECO:0007669"/>
    <property type="project" value="TreeGrafter"/>
</dbReference>
<dbReference type="SUPFAM" id="SSF54637">
    <property type="entry name" value="Thioesterase/thiol ester dehydrase-isomerase"/>
    <property type="match status" value="1"/>
</dbReference>
<keyword evidence="6" id="KW-1185">Reference proteome</keyword>
<gene>
    <name evidence="5" type="ORF">BIN_B_01062</name>
    <name evidence="4" type="ORF">NIIDMKKI_34830</name>
</gene>
<dbReference type="Proteomes" id="UP000516380">
    <property type="component" value="Chromosome"/>
</dbReference>
<evidence type="ECO:0000256" key="2">
    <source>
        <dbReference type="ARBA" id="ARBA00022801"/>
    </source>
</evidence>
<dbReference type="RefSeq" id="WP_023364086.1">
    <property type="nucleotide sequence ID" value="NZ_BLYZ01000001.1"/>
</dbReference>